<feature type="compositionally biased region" description="Basic and acidic residues" evidence="1">
    <location>
        <begin position="1"/>
        <end position="12"/>
    </location>
</feature>
<dbReference type="EMBL" id="JAANIU010008814">
    <property type="protein sequence ID" value="KAG1534262.1"/>
    <property type="molecule type" value="Genomic_DNA"/>
</dbReference>
<name>A0A9P6XX26_9FUNG</name>
<sequence length="113" mass="12369">MGRDTHRGRLEKAAGAPIGQAAHAVPLPGPLTHDPLDHHTAGHGSPGGLRHARPRGTGPGHLRHRRQPGQPRTQRRPALHLGRRRHLHEAAVPRQGQRALSDQQRRARLSPGR</sequence>
<protein>
    <submittedName>
        <fullName evidence="2">Uncharacterized protein</fullName>
    </submittedName>
</protein>
<organism evidence="2 3">
    <name type="scientific">Rhizopus delemar</name>
    <dbReference type="NCBI Taxonomy" id="936053"/>
    <lineage>
        <taxon>Eukaryota</taxon>
        <taxon>Fungi</taxon>
        <taxon>Fungi incertae sedis</taxon>
        <taxon>Mucoromycota</taxon>
        <taxon>Mucoromycotina</taxon>
        <taxon>Mucoromycetes</taxon>
        <taxon>Mucorales</taxon>
        <taxon>Mucorineae</taxon>
        <taxon>Rhizopodaceae</taxon>
        <taxon>Rhizopus</taxon>
    </lineage>
</organism>
<dbReference type="Proteomes" id="UP000740926">
    <property type="component" value="Unassembled WGS sequence"/>
</dbReference>
<dbReference type="AlphaFoldDB" id="A0A9P6XX26"/>
<reference evidence="2 3" key="1">
    <citation type="journal article" date="2020" name="Microb. Genom.">
        <title>Genetic diversity of clinical and environmental Mucorales isolates obtained from an investigation of mucormycosis cases among solid organ transplant recipients.</title>
        <authorList>
            <person name="Nguyen M.H."/>
            <person name="Kaul D."/>
            <person name="Muto C."/>
            <person name="Cheng S.J."/>
            <person name="Richter R.A."/>
            <person name="Bruno V.M."/>
            <person name="Liu G."/>
            <person name="Beyhan S."/>
            <person name="Sundermann A.J."/>
            <person name="Mounaud S."/>
            <person name="Pasculle A.W."/>
            <person name="Nierman W.C."/>
            <person name="Driscoll E."/>
            <person name="Cumbie R."/>
            <person name="Clancy C.J."/>
            <person name="Dupont C.L."/>
        </authorList>
    </citation>
    <scope>NUCLEOTIDE SEQUENCE [LARGE SCALE GENOMIC DNA]</scope>
    <source>
        <strain evidence="2 3">GL24</strain>
    </source>
</reference>
<evidence type="ECO:0000313" key="2">
    <source>
        <dbReference type="EMBL" id="KAG1534262.1"/>
    </source>
</evidence>
<proteinExistence type="predicted"/>
<feature type="compositionally biased region" description="Basic residues" evidence="1">
    <location>
        <begin position="61"/>
        <end position="87"/>
    </location>
</feature>
<gene>
    <name evidence="2" type="ORF">G6F50_015609</name>
</gene>
<evidence type="ECO:0000313" key="3">
    <source>
        <dbReference type="Proteomes" id="UP000740926"/>
    </source>
</evidence>
<accession>A0A9P6XX26</accession>
<comment type="caution">
    <text evidence="2">The sequence shown here is derived from an EMBL/GenBank/DDBJ whole genome shotgun (WGS) entry which is preliminary data.</text>
</comment>
<evidence type="ECO:0000256" key="1">
    <source>
        <dbReference type="SAM" id="MobiDB-lite"/>
    </source>
</evidence>
<feature type="compositionally biased region" description="Low complexity" evidence="1">
    <location>
        <begin position="13"/>
        <end position="24"/>
    </location>
</feature>
<keyword evidence="3" id="KW-1185">Reference proteome</keyword>
<feature type="region of interest" description="Disordered" evidence="1">
    <location>
        <begin position="1"/>
        <end position="113"/>
    </location>
</feature>